<keyword evidence="1" id="KW-0614">Plasmid</keyword>
<proteinExistence type="predicted"/>
<geneLocation type="plasmid" evidence="1 2">
    <name>pPP11</name>
</geneLocation>
<dbReference type="EMBL" id="AP025303">
    <property type="protein sequence ID" value="BDD02477.1"/>
    <property type="molecule type" value="Genomic_DNA"/>
</dbReference>
<accession>A0ABM7VN85</accession>
<dbReference type="RefSeq" id="WP_338399667.1">
    <property type="nucleotide sequence ID" value="NZ_AP025303.1"/>
</dbReference>
<evidence type="ECO:0000313" key="1">
    <source>
        <dbReference type="EMBL" id="BDD02477.1"/>
    </source>
</evidence>
<organism evidence="1 2">
    <name type="scientific">Persicobacter psychrovividus</name>
    <dbReference type="NCBI Taxonomy" id="387638"/>
    <lineage>
        <taxon>Bacteria</taxon>
        <taxon>Pseudomonadati</taxon>
        <taxon>Bacteroidota</taxon>
        <taxon>Cytophagia</taxon>
        <taxon>Cytophagales</taxon>
        <taxon>Persicobacteraceae</taxon>
        <taxon>Persicobacter</taxon>
    </lineage>
</organism>
<keyword evidence="2" id="KW-1185">Reference proteome</keyword>
<sequence length="137" mass="15811">MKIELEVTIKKEYDVKYLRVEAFIPFWEDARIDGSRDKEGKIPCRQGDMWKPCIEIETGRIINWEKGVSAETFYKVRDTGMYYLLDAENKVVAERGGYALACLGDSYGDYIELNIDAEGMIEGWKFVNEFKTGLSEV</sequence>
<evidence type="ECO:0000313" key="2">
    <source>
        <dbReference type="Proteomes" id="UP001354989"/>
    </source>
</evidence>
<name>A0ABM7VN85_9BACT</name>
<gene>
    <name evidence="1" type="ORF">PEPS_47570</name>
</gene>
<protein>
    <submittedName>
        <fullName evidence="1">Uncharacterized protein</fullName>
    </submittedName>
</protein>
<dbReference type="Proteomes" id="UP001354989">
    <property type="component" value="Plasmid pPP11"/>
</dbReference>
<reference evidence="1 2" key="1">
    <citation type="submission" date="2021-12" db="EMBL/GenBank/DDBJ databases">
        <title>Genome sequencing of bacteria with rrn-lacking chromosome and rrn-plasmid.</title>
        <authorList>
            <person name="Anda M."/>
            <person name="Iwasaki W."/>
        </authorList>
    </citation>
    <scope>NUCLEOTIDE SEQUENCE [LARGE SCALE GENOMIC DNA]</scope>
    <source>
        <strain evidence="1 2">NBRC 101262</strain>
        <plasmid evidence="1 2">pPP11</plasmid>
    </source>
</reference>